<gene>
    <name evidence="9" type="ORF">A2W58_01320</name>
</gene>
<keyword evidence="2 6" id="KW-0689">Ribosomal protein</keyword>
<feature type="domain" description="S5 DRBM" evidence="8">
    <location>
        <begin position="51"/>
        <end position="114"/>
    </location>
</feature>
<evidence type="ECO:0000256" key="4">
    <source>
        <dbReference type="ARBA" id="ARBA00035255"/>
    </source>
</evidence>
<dbReference type="PANTHER" id="PTHR48277">
    <property type="entry name" value="MITOCHONDRIAL RIBOSOMAL PROTEIN S5"/>
    <property type="match status" value="1"/>
</dbReference>
<dbReference type="GO" id="GO:1990904">
    <property type="term" value="C:ribonucleoprotein complex"/>
    <property type="evidence" value="ECO:0007669"/>
    <property type="project" value="UniProtKB-UniRule"/>
</dbReference>
<evidence type="ECO:0000313" key="9">
    <source>
        <dbReference type="EMBL" id="OHA92668.1"/>
    </source>
</evidence>
<evidence type="ECO:0000256" key="2">
    <source>
        <dbReference type="ARBA" id="ARBA00022980"/>
    </source>
</evidence>
<name>A0A1G2T6L7_9BACT</name>
<dbReference type="Pfam" id="PF00333">
    <property type="entry name" value="Ribosomal_S5"/>
    <property type="match status" value="1"/>
</dbReference>
<dbReference type="InterPro" id="IPR013810">
    <property type="entry name" value="Ribosomal_uS5_N"/>
</dbReference>
<dbReference type="GO" id="GO:0005840">
    <property type="term" value="C:ribosome"/>
    <property type="evidence" value="ECO:0007669"/>
    <property type="project" value="UniProtKB-KW"/>
</dbReference>
<dbReference type="GO" id="GO:0003723">
    <property type="term" value="F:RNA binding"/>
    <property type="evidence" value="ECO:0007669"/>
    <property type="project" value="InterPro"/>
</dbReference>
<dbReference type="InterPro" id="IPR014721">
    <property type="entry name" value="Ribsml_uS5_D2-typ_fold_subgr"/>
</dbReference>
<dbReference type="SUPFAM" id="SSF54211">
    <property type="entry name" value="Ribosomal protein S5 domain 2-like"/>
    <property type="match status" value="1"/>
</dbReference>
<dbReference type="GO" id="GO:0006412">
    <property type="term" value="P:translation"/>
    <property type="evidence" value="ECO:0007669"/>
    <property type="project" value="InterPro"/>
</dbReference>
<dbReference type="InterPro" id="IPR000851">
    <property type="entry name" value="Ribosomal_uS5"/>
</dbReference>
<dbReference type="GO" id="GO:0003735">
    <property type="term" value="F:structural constituent of ribosome"/>
    <property type="evidence" value="ECO:0007669"/>
    <property type="project" value="UniProtKB-UniRule"/>
</dbReference>
<comment type="similarity">
    <text evidence="1 7">Belongs to the universal ribosomal protein uS5 family.</text>
</comment>
<protein>
    <recommendedName>
        <fullName evidence="4">Small ribosomal subunit protein uS5</fullName>
    </recommendedName>
    <alternativeName>
        <fullName evidence="5">30S ribosomal protein S5</fullName>
    </alternativeName>
</protein>
<dbReference type="Proteomes" id="UP000179264">
    <property type="component" value="Unassembled WGS sequence"/>
</dbReference>
<evidence type="ECO:0000256" key="5">
    <source>
        <dbReference type="ARBA" id="ARBA00035519"/>
    </source>
</evidence>
<evidence type="ECO:0000256" key="1">
    <source>
        <dbReference type="ARBA" id="ARBA00008945"/>
    </source>
</evidence>
<dbReference type="PROSITE" id="PS50881">
    <property type="entry name" value="S5_DSRBD"/>
    <property type="match status" value="1"/>
</dbReference>
<dbReference type="Gene3D" id="3.30.160.20">
    <property type="match status" value="1"/>
</dbReference>
<reference evidence="9 10" key="1">
    <citation type="journal article" date="2016" name="Nat. Commun.">
        <title>Thousands of microbial genomes shed light on interconnected biogeochemical processes in an aquifer system.</title>
        <authorList>
            <person name="Anantharaman K."/>
            <person name="Brown C.T."/>
            <person name="Hug L.A."/>
            <person name="Sharon I."/>
            <person name="Castelle C.J."/>
            <person name="Probst A.J."/>
            <person name="Thomas B.C."/>
            <person name="Singh A."/>
            <person name="Wilkins M.J."/>
            <person name="Karaoz U."/>
            <person name="Brodie E.L."/>
            <person name="Williams K.H."/>
            <person name="Hubbard S.S."/>
            <person name="Banfield J.F."/>
        </authorList>
    </citation>
    <scope>NUCLEOTIDE SEQUENCE [LARGE SCALE GENOMIC DNA]</scope>
</reference>
<dbReference type="PANTHER" id="PTHR48277:SF1">
    <property type="entry name" value="MITOCHONDRIAL RIBOSOMAL PROTEIN S5"/>
    <property type="match status" value="1"/>
</dbReference>
<evidence type="ECO:0000256" key="6">
    <source>
        <dbReference type="PROSITE-ProRule" id="PRU00268"/>
    </source>
</evidence>
<dbReference type="FunFam" id="3.30.230.10:FF:000002">
    <property type="entry name" value="30S ribosomal protein S5"/>
    <property type="match status" value="1"/>
</dbReference>
<accession>A0A1G2T6L7</accession>
<keyword evidence="3 6" id="KW-0687">Ribonucleoprotein</keyword>
<evidence type="ECO:0000259" key="8">
    <source>
        <dbReference type="PROSITE" id="PS50881"/>
    </source>
</evidence>
<evidence type="ECO:0000256" key="3">
    <source>
        <dbReference type="ARBA" id="ARBA00023274"/>
    </source>
</evidence>
<dbReference type="Gene3D" id="3.30.230.10">
    <property type="match status" value="1"/>
</dbReference>
<dbReference type="SUPFAM" id="SSF54768">
    <property type="entry name" value="dsRNA-binding domain-like"/>
    <property type="match status" value="1"/>
</dbReference>
<dbReference type="GO" id="GO:0005737">
    <property type="term" value="C:cytoplasm"/>
    <property type="evidence" value="ECO:0007669"/>
    <property type="project" value="UniProtKB-ARBA"/>
</dbReference>
<evidence type="ECO:0000256" key="7">
    <source>
        <dbReference type="RuleBase" id="RU003823"/>
    </source>
</evidence>
<sequence>MEPEIQKEIINEEVIETPVVKGIISVPATREFRKNSRKPSPRREGRVKAEFDQKIVSIRRVTRVVTGGRRFAFSVGIVIGDRKGRVGVGQGKAGDTPLAIDKAVRDARKNMIRVAMTKNSSISHEVDAKFGSSRVLIMRAPGKGILAGSSVRTVLEFAGVKEVSAKLFSRSKNKVNNAKAAIKALAQLKPKM</sequence>
<dbReference type="EMBL" id="MHVL01000041">
    <property type="protein sequence ID" value="OHA92668.1"/>
    <property type="molecule type" value="Genomic_DNA"/>
</dbReference>
<evidence type="ECO:0000313" key="10">
    <source>
        <dbReference type="Proteomes" id="UP000179264"/>
    </source>
</evidence>
<proteinExistence type="inferred from homology"/>
<dbReference type="InterPro" id="IPR005324">
    <property type="entry name" value="Ribosomal_uS5_C"/>
</dbReference>
<dbReference type="AlphaFoldDB" id="A0A1G2T6L7"/>
<dbReference type="InterPro" id="IPR020568">
    <property type="entry name" value="Ribosomal_Su5_D2-typ_SF"/>
</dbReference>
<dbReference type="Pfam" id="PF03719">
    <property type="entry name" value="Ribosomal_S5_C"/>
    <property type="match status" value="1"/>
</dbReference>
<organism evidence="9 10">
    <name type="scientific">Candidatus Zambryskibacteria bacterium RIFCSPHIGHO2_02_38_10.5</name>
    <dbReference type="NCBI Taxonomy" id="1802742"/>
    <lineage>
        <taxon>Bacteria</taxon>
        <taxon>Candidatus Zambryskiibacteriota</taxon>
    </lineage>
</organism>
<comment type="caution">
    <text evidence="9">The sequence shown here is derived from an EMBL/GenBank/DDBJ whole genome shotgun (WGS) entry which is preliminary data.</text>
</comment>